<comment type="caution">
    <text evidence="2">The sequence shown here is derived from an EMBL/GenBank/DDBJ whole genome shotgun (WGS) entry which is preliminary data.</text>
</comment>
<dbReference type="InterPro" id="IPR032710">
    <property type="entry name" value="NTF2-like_dom_sf"/>
</dbReference>
<dbReference type="Gene3D" id="3.10.450.50">
    <property type="match status" value="1"/>
</dbReference>
<dbReference type="Pfam" id="PF13474">
    <property type="entry name" value="SnoaL_3"/>
    <property type="match status" value="1"/>
</dbReference>
<dbReference type="EMBL" id="JBHRTN010000024">
    <property type="protein sequence ID" value="MFC3127249.1"/>
    <property type="molecule type" value="Genomic_DNA"/>
</dbReference>
<dbReference type="Proteomes" id="UP001595593">
    <property type="component" value="Unassembled WGS sequence"/>
</dbReference>
<sequence>MTREPAVPLRAATVIWSVPDGVTGADLEDLIRRAALANSALLRGDIEGYRAQISHTADFALMTPFGGPPTLGFDASPDGLAALARFFQGGTAKLEIVRCYSSGDMAVLVAIERQRAAVGGLPEQDWSLRVTLVFRREASRWSLAHRHADPLVRRISLNEAAVLAREEPAAKRA</sequence>
<gene>
    <name evidence="2" type="ORF">ACFOD4_19485</name>
</gene>
<protein>
    <submittedName>
        <fullName evidence="2">YybH family protein</fullName>
    </submittedName>
</protein>
<proteinExistence type="predicted"/>
<feature type="domain" description="SnoaL-like" evidence="1">
    <location>
        <begin position="40"/>
        <end position="148"/>
    </location>
</feature>
<evidence type="ECO:0000259" key="1">
    <source>
        <dbReference type="Pfam" id="PF13474"/>
    </source>
</evidence>
<dbReference type="SUPFAM" id="SSF54427">
    <property type="entry name" value="NTF2-like"/>
    <property type="match status" value="1"/>
</dbReference>
<accession>A0ABV7G3F5</accession>
<dbReference type="InterPro" id="IPR037401">
    <property type="entry name" value="SnoaL-like"/>
</dbReference>
<reference evidence="3" key="1">
    <citation type="journal article" date="2019" name="Int. J. Syst. Evol. Microbiol.">
        <title>The Global Catalogue of Microorganisms (GCM) 10K type strain sequencing project: providing services to taxonomists for standard genome sequencing and annotation.</title>
        <authorList>
            <consortium name="The Broad Institute Genomics Platform"/>
            <consortium name="The Broad Institute Genome Sequencing Center for Infectious Disease"/>
            <person name="Wu L."/>
            <person name="Ma J."/>
        </authorList>
    </citation>
    <scope>NUCLEOTIDE SEQUENCE [LARGE SCALE GENOMIC DNA]</scope>
    <source>
        <strain evidence="3">KCTC 52094</strain>
    </source>
</reference>
<organism evidence="2 3">
    <name type="scientific">Teichococcus globiformis</name>
    <dbReference type="NCBI Taxonomy" id="2307229"/>
    <lineage>
        <taxon>Bacteria</taxon>
        <taxon>Pseudomonadati</taxon>
        <taxon>Pseudomonadota</taxon>
        <taxon>Alphaproteobacteria</taxon>
        <taxon>Acetobacterales</taxon>
        <taxon>Roseomonadaceae</taxon>
        <taxon>Roseomonas</taxon>
    </lineage>
</organism>
<dbReference type="RefSeq" id="WP_379599140.1">
    <property type="nucleotide sequence ID" value="NZ_JBHRTN010000024.1"/>
</dbReference>
<name>A0ABV7G3F5_9PROT</name>
<evidence type="ECO:0000313" key="3">
    <source>
        <dbReference type="Proteomes" id="UP001595593"/>
    </source>
</evidence>
<evidence type="ECO:0000313" key="2">
    <source>
        <dbReference type="EMBL" id="MFC3127249.1"/>
    </source>
</evidence>
<keyword evidence="3" id="KW-1185">Reference proteome</keyword>